<keyword evidence="5 10" id="KW-0812">Transmembrane</keyword>
<organism evidence="11 12">
    <name type="scientific">Trametes pubescens</name>
    <name type="common">White-rot fungus</name>
    <dbReference type="NCBI Taxonomy" id="154538"/>
    <lineage>
        <taxon>Eukaryota</taxon>
        <taxon>Fungi</taxon>
        <taxon>Dikarya</taxon>
        <taxon>Basidiomycota</taxon>
        <taxon>Agaricomycotina</taxon>
        <taxon>Agaricomycetes</taxon>
        <taxon>Polyporales</taxon>
        <taxon>Polyporaceae</taxon>
        <taxon>Trametes</taxon>
    </lineage>
</organism>
<evidence type="ECO:0000256" key="7">
    <source>
        <dbReference type="ARBA" id="ARBA00022824"/>
    </source>
</evidence>
<evidence type="ECO:0000313" key="12">
    <source>
        <dbReference type="Proteomes" id="UP000184267"/>
    </source>
</evidence>
<sequence>MPRNWHTPLSLILSALVLPLCASAANSFENTAIVRTVELGGALVHVTTTYAVKALEDGSSVYTLALGEQEHAHTSWLEAKLKGQAEVLPLEDFGYHPDSGVFLYTVELPKALNTNGTANLVVETVQTHATFPWPQEAAQKDPQSLKYNAELFVISPYKTLVQRTKIRAPTTTVHSYTEPEDVAFTTDAVVTKAGATITYGPFHDIPASASQDFVDTKQKQVTVHYTYDHPVIEVKKLERAVEISHWGANLNVDNTMVFYNAGPRLKGHFSRLEYQTQNYFGRGAAHMLPGINLILPAGIHSAYYYDLVGNVSTSHLRTAPSVPKGPNSNAYSLLELRPRYPVMGGWNYSFTLGWDSPLQDYAGYDKSTGKHIVGVPLMTVIPTAVVDEAEITLILPEGATDIEYFTPYPALSERISNHITYLDTIGRPKITLKYKELTDKHTGNIYVTYKVPFRAHLQKPLAVAMAFLGVFAIALTWRRVDTRIRRK</sequence>
<dbReference type="GO" id="GO:0016740">
    <property type="term" value="F:transferase activity"/>
    <property type="evidence" value="ECO:0007669"/>
    <property type="project" value="UniProtKB-KW"/>
</dbReference>
<comment type="similarity">
    <text evidence="4 10">Belongs to the OST1 family.</text>
</comment>
<dbReference type="InterPro" id="IPR007676">
    <property type="entry name" value="Ribophorin_I"/>
</dbReference>
<evidence type="ECO:0000256" key="2">
    <source>
        <dbReference type="ARBA" id="ARBA00004115"/>
    </source>
</evidence>
<dbReference type="GO" id="GO:0018279">
    <property type="term" value="P:protein N-linked glycosylation via asparagine"/>
    <property type="evidence" value="ECO:0007669"/>
    <property type="project" value="TreeGrafter"/>
</dbReference>
<comment type="subcellular location">
    <subcellularLocation>
        <location evidence="2 10">Endoplasmic reticulum membrane</location>
        <topology evidence="2 10">Single-pass type I membrane protein</topology>
    </subcellularLocation>
</comment>
<dbReference type="OrthoDB" id="310030at2759"/>
<feature type="chain" id="PRO_5011834200" description="Dolichyl-diphosphooligosaccharide--protein glycosyltransferase subunit 1" evidence="10">
    <location>
        <begin position="25"/>
        <end position="487"/>
    </location>
</feature>
<evidence type="ECO:0000313" key="11">
    <source>
        <dbReference type="EMBL" id="OJT10161.1"/>
    </source>
</evidence>
<dbReference type="GO" id="GO:0008250">
    <property type="term" value="C:oligosaccharyltransferase complex"/>
    <property type="evidence" value="ECO:0007669"/>
    <property type="project" value="UniProtKB-UniRule"/>
</dbReference>
<protein>
    <recommendedName>
        <fullName evidence="10">Dolichyl-diphosphooligosaccharide--protein glycosyltransferase subunit 1</fullName>
    </recommendedName>
</protein>
<keyword evidence="11" id="KW-0808">Transferase</keyword>
<dbReference type="Proteomes" id="UP000184267">
    <property type="component" value="Unassembled WGS sequence"/>
</dbReference>
<gene>
    <name evidence="11" type="ORF">TRAPUB_13266</name>
</gene>
<dbReference type="AlphaFoldDB" id="A0A1M2VRD0"/>
<evidence type="ECO:0000256" key="4">
    <source>
        <dbReference type="ARBA" id="ARBA00008905"/>
    </source>
</evidence>
<comment type="function">
    <text evidence="1 10">Subunit of the oligosaccharyl transferase (OST) complex that catalyzes the initial transfer of a defined glycan (Glc(3)Man(9)GlcNAc(2) in eukaryotes) from the lipid carrier dolichol-pyrophosphate to an asparagine residue within an Asn-X-Ser/Thr consensus motif in nascent polypeptide chains, the first step in protein N-glycosylation. N-glycosylation occurs cotranslationally and the complex associates with the Sec61 complex at the channel-forming translocon complex that mediates protein translocation across the endoplasmic reticulum (ER). All subunits are required for a maximal enzyme activity.</text>
</comment>
<comment type="pathway">
    <text evidence="3 10">Protein modification; protein glycosylation.</text>
</comment>
<evidence type="ECO:0000256" key="5">
    <source>
        <dbReference type="ARBA" id="ARBA00022692"/>
    </source>
</evidence>
<comment type="subunit">
    <text evidence="10">Component of the oligosaccharyltransferase (OST) complex.</text>
</comment>
<evidence type="ECO:0000256" key="9">
    <source>
        <dbReference type="ARBA" id="ARBA00023136"/>
    </source>
</evidence>
<keyword evidence="6 10" id="KW-0732">Signal</keyword>
<keyword evidence="9 10" id="KW-0472">Membrane</keyword>
<dbReference type="PANTHER" id="PTHR21049:SF0">
    <property type="entry name" value="DOLICHYL-DIPHOSPHOOLIGOSACCHARIDE--PROTEIN GLYCOSYLTRANSFERASE SUBUNIT 1"/>
    <property type="match status" value="1"/>
</dbReference>
<evidence type="ECO:0000256" key="3">
    <source>
        <dbReference type="ARBA" id="ARBA00004922"/>
    </source>
</evidence>
<dbReference type="PANTHER" id="PTHR21049">
    <property type="entry name" value="RIBOPHORIN I"/>
    <property type="match status" value="1"/>
</dbReference>
<evidence type="ECO:0000256" key="1">
    <source>
        <dbReference type="ARBA" id="ARBA00002791"/>
    </source>
</evidence>
<dbReference type="EMBL" id="MNAD01000803">
    <property type="protein sequence ID" value="OJT10161.1"/>
    <property type="molecule type" value="Genomic_DNA"/>
</dbReference>
<accession>A0A1M2VRD0</accession>
<dbReference type="UniPathway" id="UPA00378"/>
<evidence type="ECO:0000256" key="8">
    <source>
        <dbReference type="ARBA" id="ARBA00022989"/>
    </source>
</evidence>
<evidence type="ECO:0000256" key="10">
    <source>
        <dbReference type="RuleBase" id="RU361143"/>
    </source>
</evidence>
<dbReference type="Pfam" id="PF04597">
    <property type="entry name" value="Ribophorin_I"/>
    <property type="match status" value="1"/>
</dbReference>
<reference evidence="11 12" key="1">
    <citation type="submission" date="2016-10" db="EMBL/GenBank/DDBJ databases">
        <title>Genome sequence of the basidiomycete white-rot fungus Trametes pubescens.</title>
        <authorList>
            <person name="Makela M.R."/>
            <person name="Granchi Z."/>
            <person name="Peng M."/>
            <person name="De Vries R.P."/>
            <person name="Grigoriev I."/>
            <person name="Riley R."/>
            <person name="Hilden K."/>
        </authorList>
    </citation>
    <scope>NUCLEOTIDE SEQUENCE [LARGE SCALE GENOMIC DNA]</scope>
    <source>
        <strain evidence="11 12">FBCC735</strain>
    </source>
</reference>
<feature type="transmembrane region" description="Helical" evidence="10">
    <location>
        <begin position="460"/>
        <end position="477"/>
    </location>
</feature>
<keyword evidence="8 10" id="KW-1133">Transmembrane helix</keyword>
<comment type="caution">
    <text evidence="11">The sequence shown here is derived from an EMBL/GenBank/DDBJ whole genome shotgun (WGS) entry which is preliminary data.</text>
</comment>
<dbReference type="OMA" id="RYEYARE"/>
<keyword evidence="12" id="KW-1185">Reference proteome</keyword>
<feature type="signal peptide" evidence="10">
    <location>
        <begin position="1"/>
        <end position="24"/>
    </location>
</feature>
<evidence type="ECO:0000256" key="6">
    <source>
        <dbReference type="ARBA" id="ARBA00022729"/>
    </source>
</evidence>
<dbReference type="STRING" id="154538.A0A1M2VRD0"/>
<name>A0A1M2VRD0_TRAPU</name>
<proteinExistence type="inferred from homology"/>
<keyword evidence="7 10" id="KW-0256">Endoplasmic reticulum</keyword>